<dbReference type="AlphaFoldDB" id="R7Q6T4"/>
<dbReference type="Proteomes" id="UP000012073">
    <property type="component" value="Unassembled WGS sequence"/>
</dbReference>
<evidence type="ECO:0000313" key="2">
    <source>
        <dbReference type="Proteomes" id="UP000012073"/>
    </source>
</evidence>
<sequence length="93" mass="10304">MLQSCTGRGQPIHTGTVDSWSTRTCSSHSDSSCFLSPQRTSLHSLLCFFLNCARSRLPLCGSSEAAVDHGENKVGVASLYVFTRYSEYYCRGW</sequence>
<proteinExistence type="predicted"/>
<organism evidence="1 2">
    <name type="scientific">Chondrus crispus</name>
    <name type="common">Carrageen Irish moss</name>
    <name type="synonym">Polymorpha crispa</name>
    <dbReference type="NCBI Taxonomy" id="2769"/>
    <lineage>
        <taxon>Eukaryota</taxon>
        <taxon>Rhodophyta</taxon>
        <taxon>Florideophyceae</taxon>
        <taxon>Rhodymeniophycidae</taxon>
        <taxon>Gigartinales</taxon>
        <taxon>Gigartinaceae</taxon>
        <taxon>Chondrus</taxon>
    </lineage>
</organism>
<reference evidence="2" key="1">
    <citation type="journal article" date="2013" name="Proc. Natl. Acad. Sci. U.S.A.">
        <title>Genome structure and metabolic features in the red seaweed Chondrus crispus shed light on evolution of the Archaeplastida.</title>
        <authorList>
            <person name="Collen J."/>
            <person name="Porcel B."/>
            <person name="Carre W."/>
            <person name="Ball S.G."/>
            <person name="Chaparro C."/>
            <person name="Tonon T."/>
            <person name="Barbeyron T."/>
            <person name="Michel G."/>
            <person name="Noel B."/>
            <person name="Valentin K."/>
            <person name="Elias M."/>
            <person name="Artiguenave F."/>
            <person name="Arun A."/>
            <person name="Aury J.M."/>
            <person name="Barbosa-Neto J.F."/>
            <person name="Bothwell J.H."/>
            <person name="Bouget F.Y."/>
            <person name="Brillet L."/>
            <person name="Cabello-Hurtado F."/>
            <person name="Capella-Gutierrez S."/>
            <person name="Charrier B."/>
            <person name="Cladiere L."/>
            <person name="Cock J.M."/>
            <person name="Coelho S.M."/>
            <person name="Colleoni C."/>
            <person name="Czjzek M."/>
            <person name="Da Silva C."/>
            <person name="Delage L."/>
            <person name="Denoeud F."/>
            <person name="Deschamps P."/>
            <person name="Dittami S.M."/>
            <person name="Gabaldon T."/>
            <person name="Gachon C.M."/>
            <person name="Groisillier A."/>
            <person name="Herve C."/>
            <person name="Jabbari K."/>
            <person name="Katinka M."/>
            <person name="Kloareg B."/>
            <person name="Kowalczyk N."/>
            <person name="Labadie K."/>
            <person name="Leblanc C."/>
            <person name="Lopez P.J."/>
            <person name="McLachlan D.H."/>
            <person name="Meslet-Cladiere L."/>
            <person name="Moustafa A."/>
            <person name="Nehr Z."/>
            <person name="Nyvall Collen P."/>
            <person name="Panaud O."/>
            <person name="Partensky F."/>
            <person name="Poulain J."/>
            <person name="Rensing S.A."/>
            <person name="Rousvoal S."/>
            <person name="Samson G."/>
            <person name="Symeonidi A."/>
            <person name="Weissenbach J."/>
            <person name="Zambounis A."/>
            <person name="Wincker P."/>
            <person name="Boyen C."/>
        </authorList>
    </citation>
    <scope>NUCLEOTIDE SEQUENCE [LARGE SCALE GENOMIC DNA]</scope>
    <source>
        <strain evidence="2">cv. Stackhouse</strain>
    </source>
</reference>
<keyword evidence="2" id="KW-1185">Reference proteome</keyword>
<dbReference type="KEGG" id="ccp:CHC_T00002551001"/>
<dbReference type="RefSeq" id="XP_005713568.1">
    <property type="nucleotide sequence ID" value="XM_005713511.1"/>
</dbReference>
<dbReference type="Gramene" id="CDF33749">
    <property type="protein sequence ID" value="CDF33749"/>
    <property type="gene ID" value="CHC_T00002551001"/>
</dbReference>
<accession>R7Q6T4</accession>
<name>R7Q6T4_CHOCR</name>
<gene>
    <name evidence="1" type="ORF">CHC_T00002551001</name>
</gene>
<evidence type="ECO:0000313" key="1">
    <source>
        <dbReference type="EMBL" id="CDF33749.1"/>
    </source>
</evidence>
<dbReference type="GeneID" id="17321319"/>
<dbReference type="EMBL" id="HG001657">
    <property type="protein sequence ID" value="CDF33749.1"/>
    <property type="molecule type" value="Genomic_DNA"/>
</dbReference>
<protein>
    <submittedName>
        <fullName evidence="1">Uncharacterized protein</fullName>
    </submittedName>
</protein>